<keyword evidence="1" id="KW-0732">Signal</keyword>
<name>A0ABW1YK26_9GAMM</name>
<dbReference type="RefSeq" id="WP_193189405.1">
    <property type="nucleotide sequence ID" value="NZ_JACZFR010000006.1"/>
</dbReference>
<feature type="signal peptide" evidence="1">
    <location>
        <begin position="1"/>
        <end position="25"/>
    </location>
</feature>
<dbReference type="SUPFAM" id="SSF54427">
    <property type="entry name" value="NTF2-like"/>
    <property type="match status" value="1"/>
</dbReference>
<protein>
    <submittedName>
        <fullName evidence="3">YybH family protein</fullName>
    </submittedName>
</protein>
<dbReference type="Gene3D" id="3.10.450.50">
    <property type="match status" value="1"/>
</dbReference>
<keyword evidence="4" id="KW-1185">Reference proteome</keyword>
<gene>
    <name evidence="3" type="ORF">ACFQBM_07425</name>
</gene>
<feature type="chain" id="PRO_5047068712" evidence="1">
    <location>
        <begin position="26"/>
        <end position="163"/>
    </location>
</feature>
<sequence>MQRFFKPLRALGLGLLLGAAPLAAAHGEKNHADKDPTLFSGLESGAGKTVLAFHRALREGDQQTVMDALADAVVIFEGGGVERSASEYAGHHLPADMAFLKQMNITQRELQVREQGDLAYAYGRAQVQGEFKGKALDLQSMETLVLARTGDGWKIVHVHWSSK</sequence>
<dbReference type="EMBL" id="JBHSVR010000001">
    <property type="protein sequence ID" value="MFC6633102.1"/>
    <property type="molecule type" value="Genomic_DNA"/>
</dbReference>
<dbReference type="Pfam" id="PF13474">
    <property type="entry name" value="SnoaL_3"/>
    <property type="match status" value="1"/>
</dbReference>
<dbReference type="InterPro" id="IPR037401">
    <property type="entry name" value="SnoaL-like"/>
</dbReference>
<organism evidence="3 4">
    <name type="scientific">Microbulbifer taiwanensis</name>
    <dbReference type="NCBI Taxonomy" id="986746"/>
    <lineage>
        <taxon>Bacteria</taxon>
        <taxon>Pseudomonadati</taxon>
        <taxon>Pseudomonadota</taxon>
        <taxon>Gammaproteobacteria</taxon>
        <taxon>Cellvibrionales</taxon>
        <taxon>Microbulbiferaceae</taxon>
        <taxon>Microbulbifer</taxon>
    </lineage>
</organism>
<accession>A0ABW1YK26</accession>
<evidence type="ECO:0000313" key="4">
    <source>
        <dbReference type="Proteomes" id="UP001596425"/>
    </source>
</evidence>
<comment type="caution">
    <text evidence="3">The sequence shown here is derived from an EMBL/GenBank/DDBJ whole genome shotgun (WGS) entry which is preliminary data.</text>
</comment>
<dbReference type="InterPro" id="IPR032710">
    <property type="entry name" value="NTF2-like_dom_sf"/>
</dbReference>
<feature type="domain" description="SnoaL-like" evidence="2">
    <location>
        <begin position="50"/>
        <end position="161"/>
    </location>
</feature>
<proteinExistence type="predicted"/>
<reference evidence="4" key="1">
    <citation type="journal article" date="2019" name="Int. J. Syst. Evol. Microbiol.">
        <title>The Global Catalogue of Microorganisms (GCM) 10K type strain sequencing project: providing services to taxonomists for standard genome sequencing and annotation.</title>
        <authorList>
            <consortium name="The Broad Institute Genomics Platform"/>
            <consortium name="The Broad Institute Genome Sequencing Center for Infectious Disease"/>
            <person name="Wu L."/>
            <person name="Ma J."/>
        </authorList>
    </citation>
    <scope>NUCLEOTIDE SEQUENCE [LARGE SCALE GENOMIC DNA]</scope>
    <source>
        <strain evidence="4">CGMCC 1.13718</strain>
    </source>
</reference>
<evidence type="ECO:0000256" key="1">
    <source>
        <dbReference type="SAM" id="SignalP"/>
    </source>
</evidence>
<dbReference type="Proteomes" id="UP001596425">
    <property type="component" value="Unassembled WGS sequence"/>
</dbReference>
<evidence type="ECO:0000259" key="2">
    <source>
        <dbReference type="Pfam" id="PF13474"/>
    </source>
</evidence>
<evidence type="ECO:0000313" key="3">
    <source>
        <dbReference type="EMBL" id="MFC6633102.1"/>
    </source>
</evidence>